<evidence type="ECO:0000256" key="4">
    <source>
        <dbReference type="ARBA" id="ARBA00022840"/>
    </source>
</evidence>
<dbReference type="InterPro" id="IPR003594">
    <property type="entry name" value="HATPase_dom"/>
</dbReference>
<dbReference type="GO" id="GO:0005524">
    <property type="term" value="F:ATP binding"/>
    <property type="evidence" value="ECO:0007669"/>
    <property type="project" value="UniProtKB-KW"/>
</dbReference>
<dbReference type="Gene3D" id="3.30.565.10">
    <property type="entry name" value="Histidine kinase-like ATPase, C-terminal domain"/>
    <property type="match status" value="1"/>
</dbReference>
<name>A0A1H3HX62_9BACI</name>
<protein>
    <submittedName>
        <fullName evidence="7">Histidine kinase</fullName>
    </submittedName>
</protein>
<dbReference type="GO" id="GO:0000155">
    <property type="term" value="F:phosphorelay sensor kinase activity"/>
    <property type="evidence" value="ECO:0007669"/>
    <property type="project" value="InterPro"/>
</dbReference>
<keyword evidence="1" id="KW-0808">Transferase</keyword>
<dbReference type="InterPro" id="IPR018771">
    <property type="entry name" value="PocR_dom"/>
</dbReference>
<evidence type="ECO:0000259" key="6">
    <source>
        <dbReference type="PROSITE" id="PS50109"/>
    </source>
</evidence>
<evidence type="ECO:0000256" key="1">
    <source>
        <dbReference type="ARBA" id="ARBA00022679"/>
    </source>
</evidence>
<dbReference type="SUPFAM" id="SSF55874">
    <property type="entry name" value="ATPase domain of HSP90 chaperone/DNA topoisomerase II/histidine kinase"/>
    <property type="match status" value="1"/>
</dbReference>
<keyword evidence="8" id="KW-1185">Reference proteome</keyword>
<keyword evidence="5" id="KW-0902">Two-component regulatory system</keyword>
<evidence type="ECO:0000313" key="8">
    <source>
        <dbReference type="Proteomes" id="UP000198935"/>
    </source>
</evidence>
<keyword evidence="3 7" id="KW-0418">Kinase</keyword>
<proteinExistence type="predicted"/>
<dbReference type="PANTHER" id="PTHR34220">
    <property type="entry name" value="SENSOR HISTIDINE KINASE YPDA"/>
    <property type="match status" value="1"/>
</dbReference>
<dbReference type="Proteomes" id="UP000198935">
    <property type="component" value="Unassembled WGS sequence"/>
</dbReference>
<dbReference type="PANTHER" id="PTHR34220:SF7">
    <property type="entry name" value="SENSOR HISTIDINE KINASE YPDA"/>
    <property type="match status" value="1"/>
</dbReference>
<dbReference type="GO" id="GO:0016020">
    <property type="term" value="C:membrane"/>
    <property type="evidence" value="ECO:0007669"/>
    <property type="project" value="InterPro"/>
</dbReference>
<dbReference type="PROSITE" id="PS50109">
    <property type="entry name" value="HIS_KIN"/>
    <property type="match status" value="1"/>
</dbReference>
<dbReference type="Pfam" id="PF06580">
    <property type="entry name" value="His_kinase"/>
    <property type="match status" value="1"/>
</dbReference>
<dbReference type="Pfam" id="PF10114">
    <property type="entry name" value="PocR"/>
    <property type="match status" value="1"/>
</dbReference>
<evidence type="ECO:0000256" key="2">
    <source>
        <dbReference type="ARBA" id="ARBA00022741"/>
    </source>
</evidence>
<reference evidence="8" key="1">
    <citation type="submission" date="2016-10" db="EMBL/GenBank/DDBJ databases">
        <authorList>
            <person name="Varghese N."/>
            <person name="Submissions S."/>
        </authorList>
    </citation>
    <scope>NUCLEOTIDE SEQUENCE [LARGE SCALE GENOMIC DNA]</scope>
    <source>
        <strain evidence="8">SP</strain>
    </source>
</reference>
<dbReference type="InterPro" id="IPR010559">
    <property type="entry name" value="Sig_transdc_His_kin_internal"/>
</dbReference>
<dbReference type="AlphaFoldDB" id="A0A1H3HX62"/>
<dbReference type="InterPro" id="IPR050640">
    <property type="entry name" value="Bact_2-comp_sensor_kinase"/>
</dbReference>
<dbReference type="InterPro" id="IPR005467">
    <property type="entry name" value="His_kinase_dom"/>
</dbReference>
<keyword evidence="2" id="KW-0547">Nucleotide-binding</keyword>
<sequence>MDRNVKNRTYPAGNLHSSSDKAQIEQKILSDIGLRHIIDVETLQGIQEKLAGVTGLSMVTVDFKGEPITKETCFSDFCLARREISVCKKNCYFSDAYGGLKAAMADSPYIYRCPAGLVDCAVPIIINGQHLGAVLMGQVRCFETDSLENLSQFIKDDIDMQHFPELVEKYKKTAVLELDKVRMIADLAHFIIKEMVEKQVALLVQREYERKNDQLLSENEAKSNVISRLKHLEFQQTKVELRPQFMLSIMNAISSLSLIEGAVQTNEMTCLFADMIRFHHEAKGHFVDFEKELKNLDDYLKIQQMRLGDKLAHHLAVHCDIVNKKIPPLVLLPFVENAILHGILPKNATGTIFITVSEKGTDYRITIKDDGIGIPEKKISRLIEADVNDFSDKYHLMGLSIYNARRRLTQYFGKAYDIHIDSRPNKGTTVEILIPKRINEEELIEHAANNYF</sequence>
<dbReference type="Pfam" id="PF02518">
    <property type="entry name" value="HATPase_c"/>
    <property type="match status" value="1"/>
</dbReference>
<evidence type="ECO:0000313" key="7">
    <source>
        <dbReference type="EMBL" id="SDY20057.1"/>
    </source>
</evidence>
<evidence type="ECO:0000256" key="5">
    <source>
        <dbReference type="ARBA" id="ARBA00023012"/>
    </source>
</evidence>
<feature type="domain" description="Histidine kinase" evidence="6">
    <location>
        <begin position="330"/>
        <end position="438"/>
    </location>
</feature>
<keyword evidence="4" id="KW-0067">ATP-binding</keyword>
<organism evidence="7 8">
    <name type="scientific">Evansella caseinilytica</name>
    <dbReference type="NCBI Taxonomy" id="1503961"/>
    <lineage>
        <taxon>Bacteria</taxon>
        <taxon>Bacillati</taxon>
        <taxon>Bacillota</taxon>
        <taxon>Bacilli</taxon>
        <taxon>Bacillales</taxon>
        <taxon>Bacillaceae</taxon>
        <taxon>Evansella</taxon>
    </lineage>
</organism>
<gene>
    <name evidence="7" type="ORF">SAMN05421736_101643</name>
</gene>
<dbReference type="STRING" id="1503961.SAMN05421736_101643"/>
<dbReference type="SMART" id="SM00387">
    <property type="entry name" value="HATPase_c"/>
    <property type="match status" value="1"/>
</dbReference>
<dbReference type="OrthoDB" id="9776552at2"/>
<dbReference type="InterPro" id="IPR036890">
    <property type="entry name" value="HATPase_C_sf"/>
</dbReference>
<evidence type="ECO:0000256" key="3">
    <source>
        <dbReference type="ARBA" id="ARBA00022777"/>
    </source>
</evidence>
<dbReference type="EMBL" id="FNPI01000001">
    <property type="protein sequence ID" value="SDY20057.1"/>
    <property type="molecule type" value="Genomic_DNA"/>
</dbReference>
<accession>A0A1H3HX62</accession>